<sequence>MPANAAPASSSAPTSPSTAAKPSIAGTAASAGSAAHSQIRMRARSAAARSSPPATPVAIAAAVQDVVSSAHVPATAWTSSPTNTRPRPPTASAEDCSRRRASSHAPPRNTSVTSPMMMLRTVRSARSGLKKVNTIAATANRPAPAVASTDCRLAPGFAACCAAGRGAWYVAGGALSGWEKCAAGAAGAV</sequence>
<feature type="compositionally biased region" description="Low complexity" evidence="1">
    <location>
        <begin position="44"/>
        <end position="55"/>
    </location>
</feature>
<dbReference type="EMBL" id="QUAB01000014">
    <property type="protein sequence ID" value="REJ07900.1"/>
    <property type="molecule type" value="Genomic_DNA"/>
</dbReference>
<feature type="region of interest" description="Disordered" evidence="1">
    <location>
        <begin position="73"/>
        <end position="112"/>
    </location>
</feature>
<keyword evidence="3" id="KW-1185">Reference proteome</keyword>
<accession>A0A371NZ69</accession>
<dbReference type="Proteomes" id="UP000262172">
    <property type="component" value="Unassembled WGS sequence"/>
</dbReference>
<reference evidence="2 3" key="1">
    <citation type="submission" date="2018-08" db="EMBL/GenBank/DDBJ databases">
        <title>Isolation, diversity and antifungal activity of Actinobacteria from cow dung.</title>
        <authorList>
            <person name="Ling L."/>
        </authorList>
    </citation>
    <scope>NUCLEOTIDE SEQUENCE [LARGE SCALE GENOMIC DNA]</scope>
    <source>
        <strain evidence="2 3">NEAU-LLE</strain>
    </source>
</reference>
<evidence type="ECO:0000313" key="3">
    <source>
        <dbReference type="Proteomes" id="UP000262172"/>
    </source>
</evidence>
<gene>
    <name evidence="2" type="ORF">DY023_02745</name>
</gene>
<feature type="region of interest" description="Disordered" evidence="1">
    <location>
        <begin position="1"/>
        <end position="55"/>
    </location>
</feature>
<evidence type="ECO:0000313" key="2">
    <source>
        <dbReference type="EMBL" id="REJ07900.1"/>
    </source>
</evidence>
<dbReference type="AlphaFoldDB" id="A0A371NZ69"/>
<name>A0A371NZ69_9MICO</name>
<feature type="compositionally biased region" description="Low complexity" evidence="1">
    <location>
        <begin position="1"/>
        <end position="35"/>
    </location>
</feature>
<protein>
    <submittedName>
        <fullName evidence="2">Uncharacterized protein</fullName>
    </submittedName>
</protein>
<evidence type="ECO:0000256" key="1">
    <source>
        <dbReference type="SAM" id="MobiDB-lite"/>
    </source>
</evidence>
<comment type="caution">
    <text evidence="2">The sequence shown here is derived from an EMBL/GenBank/DDBJ whole genome shotgun (WGS) entry which is preliminary data.</text>
</comment>
<organism evidence="2 3">
    <name type="scientific">Microbacterium bovistercoris</name>
    <dbReference type="NCBI Taxonomy" id="2293570"/>
    <lineage>
        <taxon>Bacteria</taxon>
        <taxon>Bacillati</taxon>
        <taxon>Actinomycetota</taxon>
        <taxon>Actinomycetes</taxon>
        <taxon>Micrococcales</taxon>
        <taxon>Microbacteriaceae</taxon>
        <taxon>Microbacterium</taxon>
    </lineage>
</organism>
<proteinExistence type="predicted"/>